<dbReference type="SMART" id="SM00305">
    <property type="entry name" value="HintC"/>
    <property type="match status" value="1"/>
</dbReference>
<dbReference type="InterPro" id="IPR006141">
    <property type="entry name" value="Intein_N"/>
</dbReference>
<dbReference type="InterPro" id="IPR003587">
    <property type="entry name" value="Hint_dom_N"/>
</dbReference>
<protein>
    <submittedName>
        <fullName evidence="6">Rv2578c family radical SAM protein</fullName>
    </submittedName>
</protein>
<evidence type="ECO:0000256" key="2">
    <source>
        <dbReference type="ARBA" id="ARBA00023004"/>
    </source>
</evidence>
<dbReference type="Proteomes" id="UP001595699">
    <property type="component" value="Unassembled WGS sequence"/>
</dbReference>
<evidence type="ECO:0000313" key="6">
    <source>
        <dbReference type="EMBL" id="MFC3763144.1"/>
    </source>
</evidence>
<dbReference type="RefSeq" id="WP_205119775.1">
    <property type="nucleotide sequence ID" value="NZ_JAFBCM010000001.1"/>
</dbReference>
<dbReference type="PROSITE" id="PS50817">
    <property type="entry name" value="INTEIN_N_TER"/>
    <property type="match status" value="1"/>
</dbReference>
<dbReference type="SUPFAM" id="SSF51294">
    <property type="entry name" value="Hedgehog/intein (Hint) domain"/>
    <property type="match status" value="1"/>
</dbReference>
<dbReference type="InterPro" id="IPR030934">
    <property type="entry name" value="Intein_C"/>
</dbReference>
<dbReference type="InterPro" id="IPR036844">
    <property type="entry name" value="Hint_dom_sf"/>
</dbReference>
<dbReference type="PROSITE" id="PS50818">
    <property type="entry name" value="INTEIN_C_TER"/>
    <property type="match status" value="1"/>
</dbReference>
<feature type="domain" description="Hint" evidence="4">
    <location>
        <begin position="186"/>
        <end position="239"/>
    </location>
</feature>
<dbReference type="NCBIfam" id="NF038135">
    <property type="entry name" value="rSAM_Rv2578c"/>
    <property type="match status" value="1"/>
</dbReference>
<evidence type="ECO:0000259" key="4">
    <source>
        <dbReference type="SMART" id="SM00305"/>
    </source>
</evidence>
<dbReference type="SMART" id="SM00306">
    <property type="entry name" value="HintN"/>
    <property type="match status" value="1"/>
</dbReference>
<dbReference type="InterPro" id="IPR058240">
    <property type="entry name" value="rSAM_sf"/>
</dbReference>
<dbReference type="PANTHER" id="PTHR43432">
    <property type="entry name" value="SLR0285 PROTEIN"/>
    <property type="match status" value="1"/>
</dbReference>
<sequence length="487" mass="53374">MRWDNLRQPDLPGQEALFGMDGFVTRTFDTPEFRGMTFYEVRAKSVINKVPGMSRVPFSWTINPYRGCSHACVYCLSGDTPILMSDGRTKPLAQVRTGDVVYGTLDNGKDRRFALTEVLAHWATTKQGYLVRLDDGTELIASGDHRFLTPSGWKYVTDDPGVYEGRPFLRPGEPVSGIGLGTDTAELGLVGARVAESCGRRVQTVEPVGAELRMYDLTTGTGDFVANGVVSHNCFARRTHEYLDLDAGADFDSKVVVKINAPEVLRRELAAPKWTGEHIAMGTNVDCYQRAEGRYKLMPEILGALRDARNPYSILTKGTLLLRDLPLLQESAEVTDVSVAVSVGSTDADLWRTVEPGTPSPRARLAMCSTLTSAGLKCAVLMAPILPFLSDSPAQLAETVREIASAGASSITPIVLHLRPGAREWYYAWLAREHPSLVPRYERLYGGGSYAPKAYSSSISGRVRELARRYRLGSLEAGEARRVPAPP</sequence>
<organism evidence="6 7">
    <name type="scientific">Tenggerimyces flavus</name>
    <dbReference type="NCBI Taxonomy" id="1708749"/>
    <lineage>
        <taxon>Bacteria</taxon>
        <taxon>Bacillati</taxon>
        <taxon>Actinomycetota</taxon>
        <taxon>Actinomycetes</taxon>
        <taxon>Propionibacteriales</taxon>
        <taxon>Nocardioidaceae</taxon>
        <taxon>Tenggerimyces</taxon>
    </lineage>
</organism>
<evidence type="ECO:0000259" key="5">
    <source>
        <dbReference type="SMART" id="SM00306"/>
    </source>
</evidence>
<keyword evidence="3" id="KW-0411">Iron-sulfur</keyword>
<proteinExistence type="predicted"/>
<dbReference type="NCBIfam" id="TIGR01443">
    <property type="entry name" value="intein_Cterm"/>
    <property type="match status" value="1"/>
</dbReference>
<reference evidence="7" key="1">
    <citation type="journal article" date="2019" name="Int. J. Syst. Evol. Microbiol.">
        <title>The Global Catalogue of Microorganisms (GCM) 10K type strain sequencing project: providing services to taxonomists for standard genome sequencing and annotation.</title>
        <authorList>
            <consortium name="The Broad Institute Genomics Platform"/>
            <consortium name="The Broad Institute Genome Sequencing Center for Infectious Disease"/>
            <person name="Wu L."/>
            <person name="Ma J."/>
        </authorList>
    </citation>
    <scope>NUCLEOTIDE SEQUENCE [LARGE SCALE GENOMIC DNA]</scope>
    <source>
        <strain evidence="7">CGMCC 4.7241</strain>
    </source>
</reference>
<dbReference type="PANTHER" id="PTHR43432:SF3">
    <property type="entry name" value="SLR0285 PROTEIN"/>
    <property type="match status" value="1"/>
</dbReference>
<name>A0ABV7YEB1_9ACTN</name>
<keyword evidence="2" id="KW-0408">Iron</keyword>
<dbReference type="NCBIfam" id="TIGR01445">
    <property type="entry name" value="intein_Nterm"/>
    <property type="match status" value="1"/>
</dbReference>
<dbReference type="Gene3D" id="3.80.30.30">
    <property type="match status" value="1"/>
</dbReference>
<evidence type="ECO:0000256" key="1">
    <source>
        <dbReference type="ARBA" id="ARBA00022723"/>
    </source>
</evidence>
<evidence type="ECO:0000313" key="7">
    <source>
        <dbReference type="Proteomes" id="UP001595699"/>
    </source>
</evidence>
<keyword evidence="7" id="KW-1185">Reference proteome</keyword>
<accession>A0ABV7YEB1</accession>
<gene>
    <name evidence="6" type="ORF">ACFOUW_20045</name>
</gene>
<comment type="caution">
    <text evidence="6">The sequence shown here is derived from an EMBL/GenBank/DDBJ whole genome shotgun (WGS) entry which is preliminary data.</text>
</comment>
<keyword evidence="1" id="KW-0479">Metal-binding</keyword>
<dbReference type="CDD" id="cd00081">
    <property type="entry name" value="Hint"/>
    <property type="match status" value="1"/>
</dbReference>
<dbReference type="InterPro" id="IPR040086">
    <property type="entry name" value="MJ0683-like"/>
</dbReference>
<dbReference type="SUPFAM" id="SSF102114">
    <property type="entry name" value="Radical SAM enzymes"/>
    <property type="match status" value="1"/>
</dbReference>
<evidence type="ECO:0000256" key="3">
    <source>
        <dbReference type="ARBA" id="ARBA00023014"/>
    </source>
</evidence>
<dbReference type="Gene3D" id="2.170.16.10">
    <property type="entry name" value="Hedgehog/Intein (Hint) domain"/>
    <property type="match status" value="1"/>
</dbReference>
<dbReference type="EMBL" id="JBHRZH010000017">
    <property type="protein sequence ID" value="MFC3763144.1"/>
    <property type="molecule type" value="Genomic_DNA"/>
</dbReference>
<dbReference type="InterPro" id="IPR003586">
    <property type="entry name" value="Hint_dom_C"/>
</dbReference>
<feature type="domain" description="Hint" evidence="5">
    <location>
        <begin position="73"/>
        <end position="172"/>
    </location>
</feature>